<keyword evidence="1" id="KW-0694">RNA-binding</keyword>
<dbReference type="GO" id="GO:0003723">
    <property type="term" value="F:RNA binding"/>
    <property type="evidence" value="ECO:0007669"/>
    <property type="project" value="UniProtKB-UniRule"/>
</dbReference>
<evidence type="ECO:0000313" key="4">
    <source>
        <dbReference type="Proteomes" id="UP000287651"/>
    </source>
</evidence>
<evidence type="ECO:0000256" key="1">
    <source>
        <dbReference type="PROSITE-ProRule" id="PRU00176"/>
    </source>
</evidence>
<name>A0A426Y014_ENSVE</name>
<dbReference type="PROSITE" id="PS50102">
    <property type="entry name" value="RRM"/>
    <property type="match status" value="1"/>
</dbReference>
<dbReference type="PANTHER" id="PTHR15241">
    <property type="entry name" value="TRANSFORMER-2-RELATED"/>
    <property type="match status" value="1"/>
</dbReference>
<dbReference type="InterPro" id="IPR000504">
    <property type="entry name" value="RRM_dom"/>
</dbReference>
<dbReference type="InterPro" id="IPR012677">
    <property type="entry name" value="Nucleotide-bd_a/b_plait_sf"/>
</dbReference>
<dbReference type="Pfam" id="PF00076">
    <property type="entry name" value="RRM_1"/>
    <property type="match status" value="1"/>
</dbReference>
<evidence type="ECO:0000259" key="2">
    <source>
        <dbReference type="PROSITE" id="PS50102"/>
    </source>
</evidence>
<reference evidence="3 4" key="1">
    <citation type="journal article" date="2014" name="Agronomy (Basel)">
        <title>A Draft Genome Sequence for Ensete ventricosum, the Drought-Tolerant Tree Against Hunger.</title>
        <authorList>
            <person name="Harrison J."/>
            <person name="Moore K.A."/>
            <person name="Paszkiewicz K."/>
            <person name="Jones T."/>
            <person name="Grant M."/>
            <person name="Ambacheew D."/>
            <person name="Muzemil S."/>
            <person name="Studholme D.J."/>
        </authorList>
    </citation>
    <scope>NUCLEOTIDE SEQUENCE [LARGE SCALE GENOMIC DNA]</scope>
</reference>
<comment type="caution">
    <text evidence="3">The sequence shown here is derived from an EMBL/GenBank/DDBJ whole genome shotgun (WGS) entry which is preliminary data.</text>
</comment>
<gene>
    <name evidence="3" type="ORF">B296_00043091</name>
</gene>
<accession>A0A426Y014</accession>
<dbReference type="SUPFAM" id="SSF54928">
    <property type="entry name" value="RNA-binding domain, RBD"/>
    <property type="match status" value="1"/>
</dbReference>
<dbReference type="AlphaFoldDB" id="A0A426Y014"/>
<organism evidence="3 4">
    <name type="scientific">Ensete ventricosum</name>
    <name type="common">Abyssinian banana</name>
    <name type="synonym">Musa ensete</name>
    <dbReference type="NCBI Taxonomy" id="4639"/>
    <lineage>
        <taxon>Eukaryota</taxon>
        <taxon>Viridiplantae</taxon>
        <taxon>Streptophyta</taxon>
        <taxon>Embryophyta</taxon>
        <taxon>Tracheophyta</taxon>
        <taxon>Spermatophyta</taxon>
        <taxon>Magnoliopsida</taxon>
        <taxon>Liliopsida</taxon>
        <taxon>Zingiberales</taxon>
        <taxon>Musaceae</taxon>
        <taxon>Ensete</taxon>
    </lineage>
</organism>
<protein>
    <recommendedName>
        <fullName evidence="2">RRM domain-containing protein</fullName>
    </recommendedName>
</protein>
<dbReference type="InterPro" id="IPR035979">
    <property type="entry name" value="RBD_domain_sf"/>
</dbReference>
<sequence>MDPPGAAHECVPVRGGSGFFDGQTNLMLWGPTQVPLDQRGGNRKPCCVSDRRFESPDSSARYALIRNAKRTHPLAAPAGISLGRAIVRSASLRSPRLIRRRRLPRLVGLGFATCSRDLNPRAASGAVATAVPGPAEGGGGAQFSSTSLYVGDLDPGVTDAQLYDVFSQIGTVVSVRVCRDVNTRFSLGYAYVNYNDAADG</sequence>
<feature type="domain" description="RRM" evidence="2">
    <location>
        <begin position="146"/>
        <end position="200"/>
    </location>
</feature>
<dbReference type="Gene3D" id="3.30.70.330">
    <property type="match status" value="1"/>
</dbReference>
<dbReference type="EMBL" id="AMZH03016051">
    <property type="protein sequence ID" value="RRT45093.1"/>
    <property type="molecule type" value="Genomic_DNA"/>
</dbReference>
<dbReference type="PANTHER" id="PTHR15241:SF304">
    <property type="entry name" value="RRM DOMAIN-CONTAINING PROTEIN"/>
    <property type="match status" value="1"/>
</dbReference>
<proteinExistence type="predicted"/>
<evidence type="ECO:0000313" key="3">
    <source>
        <dbReference type="EMBL" id="RRT45093.1"/>
    </source>
</evidence>
<dbReference type="Proteomes" id="UP000287651">
    <property type="component" value="Unassembled WGS sequence"/>
</dbReference>